<evidence type="ECO:0000259" key="1">
    <source>
        <dbReference type="Pfam" id="PF16486"/>
    </source>
</evidence>
<dbReference type="OrthoDB" id="10252740at2759"/>
<gene>
    <name evidence="2" type="ORF">AMORRO_LOCUS17488</name>
</gene>
<dbReference type="InterPro" id="IPR032474">
    <property type="entry name" value="Argonaute_N"/>
</dbReference>
<sequence>YMATTTPSGLRLTELVKRPGTGRAGRQIRVRANFFEVTSFLRNNVHHYDVTITPEVPPKLNRKIFKKFEEDNADALNNIRPVYDGRKNMYSARKLPFGEHATFDVILPEDEGVTTAKRPP</sequence>
<feature type="non-terminal residue" evidence="2">
    <location>
        <position position="120"/>
    </location>
</feature>
<name>A0A9N9JHM6_9GLOM</name>
<feature type="domain" description="Protein argonaute N-terminal" evidence="1">
    <location>
        <begin position="26"/>
        <end position="111"/>
    </location>
</feature>
<organism evidence="2 3">
    <name type="scientific">Acaulospora morrowiae</name>
    <dbReference type="NCBI Taxonomy" id="94023"/>
    <lineage>
        <taxon>Eukaryota</taxon>
        <taxon>Fungi</taxon>
        <taxon>Fungi incertae sedis</taxon>
        <taxon>Mucoromycota</taxon>
        <taxon>Glomeromycotina</taxon>
        <taxon>Glomeromycetes</taxon>
        <taxon>Diversisporales</taxon>
        <taxon>Acaulosporaceae</taxon>
        <taxon>Acaulospora</taxon>
    </lineage>
</organism>
<comment type="caution">
    <text evidence="2">The sequence shown here is derived from an EMBL/GenBank/DDBJ whole genome shotgun (WGS) entry which is preliminary data.</text>
</comment>
<dbReference type="PANTHER" id="PTHR22891">
    <property type="entry name" value="EUKARYOTIC TRANSLATION INITIATION FACTOR 2C"/>
    <property type="match status" value="1"/>
</dbReference>
<reference evidence="2" key="1">
    <citation type="submission" date="2021-06" db="EMBL/GenBank/DDBJ databases">
        <authorList>
            <person name="Kallberg Y."/>
            <person name="Tangrot J."/>
            <person name="Rosling A."/>
        </authorList>
    </citation>
    <scope>NUCLEOTIDE SEQUENCE</scope>
    <source>
        <strain evidence="2">CL551</strain>
    </source>
</reference>
<evidence type="ECO:0000313" key="2">
    <source>
        <dbReference type="EMBL" id="CAG8783035.1"/>
    </source>
</evidence>
<dbReference type="Pfam" id="PF16486">
    <property type="entry name" value="ArgoN"/>
    <property type="match status" value="1"/>
</dbReference>
<feature type="non-terminal residue" evidence="2">
    <location>
        <position position="1"/>
    </location>
</feature>
<dbReference type="Proteomes" id="UP000789342">
    <property type="component" value="Unassembled WGS sequence"/>
</dbReference>
<protein>
    <submittedName>
        <fullName evidence="2">11602_t:CDS:1</fullName>
    </submittedName>
</protein>
<dbReference type="EMBL" id="CAJVPV010054303">
    <property type="protein sequence ID" value="CAG8783035.1"/>
    <property type="molecule type" value="Genomic_DNA"/>
</dbReference>
<dbReference type="AlphaFoldDB" id="A0A9N9JHM6"/>
<accession>A0A9N9JHM6</accession>
<keyword evidence="3" id="KW-1185">Reference proteome</keyword>
<proteinExistence type="predicted"/>
<evidence type="ECO:0000313" key="3">
    <source>
        <dbReference type="Proteomes" id="UP000789342"/>
    </source>
</evidence>